<keyword evidence="5" id="KW-0472">Membrane</keyword>
<organism evidence="8">
    <name type="scientific">hot springs metagenome</name>
    <dbReference type="NCBI Taxonomy" id="433727"/>
    <lineage>
        <taxon>unclassified sequences</taxon>
        <taxon>metagenomes</taxon>
        <taxon>ecological metagenomes</taxon>
    </lineage>
</organism>
<evidence type="ECO:0000256" key="4">
    <source>
        <dbReference type="ARBA" id="ARBA00022692"/>
    </source>
</evidence>
<dbReference type="InterPro" id="IPR003423">
    <property type="entry name" value="OMP_efflux"/>
</dbReference>
<sequence>MQRLFSIFIICSLLFVFIIPFGSDAEEVIKKGEILDLKRCVEIALKIHPNIIAAMSASDVNESKIGQAKSNYYPQINWSSGYSKYSPVSRTMNRSFNEYTSSATLKQNIYDFGKTATQVDIQRLNLNSSHFDIDNVAEQLIFNVKQAYYGLLQAQKNRDVAIESIKQFEQHLKQAKGFYEVGIKSKFDVTKAEVDLSNAKLNMIRAENALKIAKVNLDNALGLPDAPEYEIKDDLSLQKYQISLADAIKLAYENRPDLKAIIARKRGAESSIELAKKNYYPTLSGNADYNWSGSKLPLGDGWDVGVTITFPIFSGFLTKYQVSEARANLNILKANEETLRQSVLLEVQQAYLNLREAEERISTTKIIVRQAEENLELANGRYGAGVGNPIEVTDAVVALSNAKTAYIQALTDYNVAMASLQKAMGIGSMEYSDKRMVKR</sequence>
<dbReference type="GO" id="GO:0015562">
    <property type="term" value="F:efflux transmembrane transporter activity"/>
    <property type="evidence" value="ECO:0007669"/>
    <property type="project" value="InterPro"/>
</dbReference>
<keyword evidence="6" id="KW-0998">Cell outer membrane</keyword>
<name>A0A5J4L1Q0_9ZZZZ</name>
<feature type="coiled-coil region" evidence="7">
    <location>
        <begin position="189"/>
        <end position="216"/>
    </location>
</feature>
<evidence type="ECO:0000256" key="7">
    <source>
        <dbReference type="SAM" id="Coils"/>
    </source>
</evidence>
<keyword evidence="3" id="KW-1134">Transmembrane beta strand</keyword>
<dbReference type="AlphaFoldDB" id="A0A5J4L1Q0"/>
<keyword evidence="2" id="KW-0813">Transport</keyword>
<protein>
    <submittedName>
        <fullName evidence="8">TolC family protein</fullName>
    </submittedName>
</protein>
<dbReference type="Gene3D" id="1.20.1600.10">
    <property type="entry name" value="Outer membrane efflux proteins (OEP)"/>
    <property type="match status" value="1"/>
</dbReference>
<comment type="caution">
    <text evidence="8">The sequence shown here is derived from an EMBL/GenBank/DDBJ whole genome shotgun (WGS) entry which is preliminary data.</text>
</comment>
<evidence type="ECO:0000313" key="8">
    <source>
        <dbReference type="EMBL" id="GER94145.1"/>
    </source>
</evidence>
<keyword evidence="4" id="KW-0812">Transmembrane</keyword>
<evidence type="ECO:0000256" key="6">
    <source>
        <dbReference type="ARBA" id="ARBA00023237"/>
    </source>
</evidence>
<dbReference type="PIRSF" id="PIRSF001892">
    <property type="entry name" value="CyaE"/>
    <property type="match status" value="1"/>
</dbReference>
<dbReference type="GO" id="GO:0009279">
    <property type="term" value="C:cell outer membrane"/>
    <property type="evidence" value="ECO:0007669"/>
    <property type="project" value="UniProtKB-SubCell"/>
</dbReference>
<accession>A0A5J4L1Q0</accession>
<dbReference type="InterPro" id="IPR028351">
    <property type="entry name" value="CyaE"/>
</dbReference>
<comment type="subcellular location">
    <subcellularLocation>
        <location evidence="1">Cell outer membrane</location>
    </subcellularLocation>
</comment>
<evidence type="ECO:0000256" key="2">
    <source>
        <dbReference type="ARBA" id="ARBA00022448"/>
    </source>
</evidence>
<dbReference type="GO" id="GO:0015288">
    <property type="term" value="F:porin activity"/>
    <property type="evidence" value="ECO:0007669"/>
    <property type="project" value="TreeGrafter"/>
</dbReference>
<dbReference type="EMBL" id="BLAB01000001">
    <property type="protein sequence ID" value="GER94145.1"/>
    <property type="molecule type" value="Genomic_DNA"/>
</dbReference>
<evidence type="ECO:0000256" key="1">
    <source>
        <dbReference type="ARBA" id="ARBA00004442"/>
    </source>
</evidence>
<dbReference type="GO" id="GO:1990281">
    <property type="term" value="C:efflux pump complex"/>
    <property type="evidence" value="ECO:0007669"/>
    <property type="project" value="TreeGrafter"/>
</dbReference>
<feature type="coiled-coil region" evidence="7">
    <location>
        <begin position="322"/>
        <end position="374"/>
    </location>
</feature>
<reference evidence="8" key="1">
    <citation type="submission" date="2019-10" db="EMBL/GenBank/DDBJ databases">
        <title>Metagenomic sequencing of thiosulfate-disproportionating enrichment culture.</title>
        <authorList>
            <person name="Umezawa K."/>
            <person name="Kojima H."/>
            <person name="Fukui M."/>
        </authorList>
    </citation>
    <scope>NUCLEOTIDE SEQUENCE</scope>
    <source>
        <strain evidence="8">45J</strain>
    </source>
</reference>
<dbReference type="PANTHER" id="PTHR30026">
    <property type="entry name" value="OUTER MEMBRANE PROTEIN TOLC"/>
    <property type="match status" value="1"/>
</dbReference>
<dbReference type="PANTHER" id="PTHR30026:SF20">
    <property type="entry name" value="OUTER MEMBRANE PROTEIN TOLC"/>
    <property type="match status" value="1"/>
</dbReference>
<gene>
    <name evidence="8" type="ORF">A45J_1904</name>
</gene>
<evidence type="ECO:0000256" key="5">
    <source>
        <dbReference type="ARBA" id="ARBA00023136"/>
    </source>
</evidence>
<dbReference type="Pfam" id="PF02321">
    <property type="entry name" value="OEP"/>
    <property type="match status" value="2"/>
</dbReference>
<dbReference type="InterPro" id="IPR051906">
    <property type="entry name" value="TolC-like"/>
</dbReference>
<dbReference type="SUPFAM" id="SSF56954">
    <property type="entry name" value="Outer membrane efflux proteins (OEP)"/>
    <property type="match status" value="1"/>
</dbReference>
<proteinExistence type="predicted"/>
<keyword evidence="7" id="KW-0175">Coiled coil</keyword>
<evidence type="ECO:0000256" key="3">
    <source>
        <dbReference type="ARBA" id="ARBA00022452"/>
    </source>
</evidence>